<accession>A0A7J9GDC9</accession>
<reference evidence="1 2" key="1">
    <citation type="journal article" date="2019" name="Genome Biol. Evol.">
        <title>Insights into the evolution of the New World diploid cottons (Gossypium, subgenus Houzingenia) based on genome sequencing.</title>
        <authorList>
            <person name="Grover C.E."/>
            <person name="Arick M.A. 2nd"/>
            <person name="Thrash A."/>
            <person name="Conover J.L."/>
            <person name="Sanders W.S."/>
            <person name="Peterson D.G."/>
            <person name="Frelichowski J.E."/>
            <person name="Scheffler J.A."/>
            <person name="Scheffler B.E."/>
            <person name="Wendel J.F."/>
        </authorList>
    </citation>
    <scope>NUCLEOTIDE SEQUENCE [LARGE SCALE GENOMIC DNA]</scope>
    <source>
        <strain evidence="1">0</strain>
        <tissue evidence="1">Leaf</tissue>
    </source>
</reference>
<dbReference type="Proteomes" id="UP000593560">
    <property type="component" value="Unassembled WGS sequence"/>
</dbReference>
<gene>
    <name evidence="1" type="ORF">Gohar_006419</name>
</gene>
<proteinExistence type="predicted"/>
<evidence type="ECO:0000313" key="1">
    <source>
        <dbReference type="EMBL" id="MBA0795566.1"/>
    </source>
</evidence>
<sequence length="21" mass="2623">MLIHQRSFTWNKRTKNGFMKV</sequence>
<organism evidence="1 2">
    <name type="scientific">Gossypium harknessii</name>
    <dbReference type="NCBI Taxonomy" id="34285"/>
    <lineage>
        <taxon>Eukaryota</taxon>
        <taxon>Viridiplantae</taxon>
        <taxon>Streptophyta</taxon>
        <taxon>Embryophyta</taxon>
        <taxon>Tracheophyta</taxon>
        <taxon>Spermatophyta</taxon>
        <taxon>Magnoliopsida</taxon>
        <taxon>eudicotyledons</taxon>
        <taxon>Gunneridae</taxon>
        <taxon>Pentapetalae</taxon>
        <taxon>rosids</taxon>
        <taxon>malvids</taxon>
        <taxon>Malvales</taxon>
        <taxon>Malvaceae</taxon>
        <taxon>Malvoideae</taxon>
        <taxon>Gossypium</taxon>
    </lineage>
</organism>
<name>A0A7J9GDC9_9ROSI</name>
<protein>
    <submittedName>
        <fullName evidence="1">Uncharacterized protein</fullName>
    </submittedName>
</protein>
<dbReference type="EMBL" id="JABFAD010000004">
    <property type="protein sequence ID" value="MBA0795566.1"/>
    <property type="molecule type" value="Genomic_DNA"/>
</dbReference>
<evidence type="ECO:0000313" key="2">
    <source>
        <dbReference type="Proteomes" id="UP000593560"/>
    </source>
</evidence>
<comment type="caution">
    <text evidence="1">The sequence shown here is derived from an EMBL/GenBank/DDBJ whole genome shotgun (WGS) entry which is preliminary data.</text>
</comment>
<keyword evidence="2" id="KW-1185">Reference proteome</keyword>
<dbReference type="AlphaFoldDB" id="A0A7J9GDC9"/>